<dbReference type="AlphaFoldDB" id="A0AAV9PQS2"/>
<name>A0AAV9PQS2_9PEZI</name>
<keyword evidence="3" id="KW-1185">Reference proteome</keyword>
<evidence type="ECO:0000256" key="1">
    <source>
        <dbReference type="SAM" id="MobiDB-lite"/>
    </source>
</evidence>
<protein>
    <submittedName>
        <fullName evidence="2">Uncharacterized protein</fullName>
    </submittedName>
</protein>
<proteinExistence type="predicted"/>
<organism evidence="2 3">
    <name type="scientific">Saxophila tyrrhenica</name>
    <dbReference type="NCBI Taxonomy" id="1690608"/>
    <lineage>
        <taxon>Eukaryota</taxon>
        <taxon>Fungi</taxon>
        <taxon>Dikarya</taxon>
        <taxon>Ascomycota</taxon>
        <taxon>Pezizomycotina</taxon>
        <taxon>Dothideomycetes</taxon>
        <taxon>Dothideomycetidae</taxon>
        <taxon>Mycosphaerellales</taxon>
        <taxon>Extremaceae</taxon>
        <taxon>Saxophila</taxon>
    </lineage>
</organism>
<dbReference type="GeneID" id="89921655"/>
<comment type="caution">
    <text evidence="2">The sequence shown here is derived from an EMBL/GenBank/DDBJ whole genome shotgun (WGS) entry which is preliminary data.</text>
</comment>
<feature type="region of interest" description="Disordered" evidence="1">
    <location>
        <begin position="559"/>
        <end position="654"/>
    </location>
</feature>
<sequence>MNEPHANGVIEGSSTGLDDHGEKAITVIAAVTTDTDRLRINLQRKAGNSFGTKEETNSQSKVAQRTIKEKRVSISATRRRTNQYIKDRMRAIRKGRVTKEGLQPKKLLTKPFKDPLLQSTVSMAKRILPNEPPTAEQLASLLEAEQPTQNYFARTASLIPGDRFGFDKRPSSGHTTSRILLPDAETRKDYVVHNSIRDLTQAQQVHMVGHHLMWTNLKGDEYLSYSKSPVFTIVHGLNRMDCNQGNVTIQYIDRRRATRADETIPAAFYHALDLYRIFQIHHNPGWTVYHRKKLRPRMFTQELLSHGVVRVQDSRFKPARIKDLIRDGLLDVFPELYMPSGGHRRTPLYEGQVAFRRQCFPAKHKDCSGDDEQLLYSYGNCARGFIFTVDELIKVQTLVRNFMKAPSGYVPGVDQAIESHLHIFLDFLAAKKRPKEHPIFLAWIKEHYSAANVLDLYSGDDGNILPKFTHVASNLPQRMQYLDLVRDAGAVFGLPALPATVVETQDRAVGEIYVNHDAGLQRYVETYKEWDEEKYLQSNKGRKDRKMAREAALQRMMEAGADDGDPSSAGSDDEDGEVDGKDASDGREGASGPVEVDAGEEERKMVDQDNTREHLADGEDQAGGQGASEGSRLLRETGEDEAGLALEQLHNDIA</sequence>
<dbReference type="EMBL" id="JAVRRT010000001">
    <property type="protein sequence ID" value="KAK5175167.1"/>
    <property type="molecule type" value="Genomic_DNA"/>
</dbReference>
<feature type="compositionally biased region" description="Basic and acidic residues" evidence="1">
    <location>
        <begin position="578"/>
        <end position="588"/>
    </location>
</feature>
<accession>A0AAV9PQS2</accession>
<reference evidence="2 3" key="1">
    <citation type="submission" date="2023-08" db="EMBL/GenBank/DDBJ databases">
        <title>Black Yeasts Isolated from many extreme environments.</title>
        <authorList>
            <person name="Coleine C."/>
            <person name="Stajich J.E."/>
            <person name="Selbmann L."/>
        </authorList>
    </citation>
    <scope>NUCLEOTIDE SEQUENCE [LARGE SCALE GENOMIC DNA]</scope>
    <source>
        <strain evidence="2 3">CCFEE 5935</strain>
    </source>
</reference>
<feature type="compositionally biased region" description="Basic and acidic residues" evidence="1">
    <location>
        <begin position="601"/>
        <end position="617"/>
    </location>
</feature>
<evidence type="ECO:0000313" key="2">
    <source>
        <dbReference type="EMBL" id="KAK5175167.1"/>
    </source>
</evidence>
<dbReference type="RefSeq" id="XP_064663805.1">
    <property type="nucleotide sequence ID" value="XM_064797571.1"/>
</dbReference>
<feature type="compositionally biased region" description="Acidic residues" evidence="1">
    <location>
        <begin position="560"/>
        <end position="577"/>
    </location>
</feature>
<gene>
    <name evidence="2" type="ORF">LTR77_000304</name>
</gene>
<dbReference type="Proteomes" id="UP001337655">
    <property type="component" value="Unassembled WGS sequence"/>
</dbReference>
<evidence type="ECO:0000313" key="3">
    <source>
        <dbReference type="Proteomes" id="UP001337655"/>
    </source>
</evidence>